<dbReference type="Proteomes" id="UP000305778">
    <property type="component" value="Unassembled WGS sequence"/>
</dbReference>
<evidence type="ECO:0000313" key="6">
    <source>
        <dbReference type="Proteomes" id="UP000305778"/>
    </source>
</evidence>
<evidence type="ECO:0000259" key="4">
    <source>
        <dbReference type="PROSITE" id="PS01031"/>
    </source>
</evidence>
<feature type="region of interest" description="Disordered" evidence="3">
    <location>
        <begin position="1"/>
        <end position="20"/>
    </location>
</feature>
<dbReference type="InterPro" id="IPR002068">
    <property type="entry name" value="A-crystallin/Hsp20_dom"/>
</dbReference>
<dbReference type="OrthoDB" id="9809760at2"/>
<keyword evidence="6" id="KW-1185">Reference proteome</keyword>
<dbReference type="EMBL" id="SUMC01000001">
    <property type="protein sequence ID" value="TKA13360.1"/>
    <property type="molecule type" value="Genomic_DNA"/>
</dbReference>
<dbReference type="InterPro" id="IPR031107">
    <property type="entry name" value="Small_HSP"/>
</dbReference>
<reference evidence="5 6" key="1">
    <citation type="submission" date="2019-04" db="EMBL/GenBank/DDBJ databases">
        <title>Streptomyces oryziradicis sp. nov., a novel actinomycete isolated from rhizosphere soil of rice (Oryza sativa L.).</title>
        <authorList>
            <person name="Li C."/>
        </authorList>
    </citation>
    <scope>NUCLEOTIDE SEQUENCE [LARGE SCALE GENOMIC DNA]</scope>
    <source>
        <strain evidence="5 6">NEAU-C40</strain>
    </source>
</reference>
<feature type="domain" description="SHSP" evidence="4">
    <location>
        <begin position="47"/>
        <end position="157"/>
    </location>
</feature>
<accession>A0A4U0ST69</accession>
<dbReference type="PROSITE" id="PS01031">
    <property type="entry name" value="SHSP"/>
    <property type="match status" value="1"/>
</dbReference>
<evidence type="ECO:0000256" key="1">
    <source>
        <dbReference type="PROSITE-ProRule" id="PRU00285"/>
    </source>
</evidence>
<evidence type="ECO:0000256" key="2">
    <source>
        <dbReference type="RuleBase" id="RU003616"/>
    </source>
</evidence>
<dbReference type="AlphaFoldDB" id="A0A4U0ST69"/>
<proteinExistence type="inferred from homology"/>
<dbReference type="Pfam" id="PF00011">
    <property type="entry name" value="HSP20"/>
    <property type="match status" value="1"/>
</dbReference>
<name>A0A4U0ST69_9ACTN</name>
<evidence type="ECO:0000313" key="5">
    <source>
        <dbReference type="EMBL" id="TKA13360.1"/>
    </source>
</evidence>
<sequence length="157" mass="17421">MTLPASRPRQPSGMARRSDPVQQIENVYSQMDQLLQGFFGQQVPESLAGTRWAAPADIEETDDAFIVQLDVPGVKPEDIDVELRENQVRITGEIKEKERTGVLRRQTRPVGRFEHLIALPGEVDPDKVEATLSDGVLTLRLTKTGGPQTRHIQVKGG</sequence>
<dbReference type="Gene3D" id="2.60.40.790">
    <property type="match status" value="1"/>
</dbReference>
<comment type="similarity">
    <text evidence="1 2">Belongs to the small heat shock protein (HSP20) family.</text>
</comment>
<dbReference type="SUPFAM" id="SSF49764">
    <property type="entry name" value="HSP20-like chaperones"/>
    <property type="match status" value="1"/>
</dbReference>
<gene>
    <name evidence="5" type="ORF">FCI23_01250</name>
</gene>
<dbReference type="PANTHER" id="PTHR11527">
    <property type="entry name" value="HEAT-SHOCK PROTEIN 20 FAMILY MEMBER"/>
    <property type="match status" value="1"/>
</dbReference>
<organism evidence="5 6">
    <name type="scientific">Actinacidiphila oryziradicis</name>
    <dbReference type="NCBI Taxonomy" id="2571141"/>
    <lineage>
        <taxon>Bacteria</taxon>
        <taxon>Bacillati</taxon>
        <taxon>Actinomycetota</taxon>
        <taxon>Actinomycetes</taxon>
        <taxon>Kitasatosporales</taxon>
        <taxon>Streptomycetaceae</taxon>
        <taxon>Actinacidiphila</taxon>
    </lineage>
</organism>
<dbReference type="CDD" id="cd06464">
    <property type="entry name" value="ACD_sHsps-like"/>
    <property type="match status" value="1"/>
</dbReference>
<comment type="caution">
    <text evidence="5">The sequence shown here is derived from an EMBL/GenBank/DDBJ whole genome shotgun (WGS) entry which is preliminary data.</text>
</comment>
<dbReference type="InterPro" id="IPR008978">
    <property type="entry name" value="HSP20-like_chaperone"/>
</dbReference>
<protein>
    <submittedName>
        <fullName evidence="5">Hsp20/alpha crystallin family protein</fullName>
    </submittedName>
</protein>
<evidence type="ECO:0000256" key="3">
    <source>
        <dbReference type="SAM" id="MobiDB-lite"/>
    </source>
</evidence>